<keyword evidence="4" id="KW-0804">Transcription</keyword>
<keyword evidence="7" id="KW-1185">Reference proteome</keyword>
<accession>A0ABN5DQL0</accession>
<organism evidence="6 7">
    <name type="scientific">Dermabacter jinjuensis</name>
    <dbReference type="NCBI Taxonomy" id="1667168"/>
    <lineage>
        <taxon>Bacteria</taxon>
        <taxon>Bacillati</taxon>
        <taxon>Actinomycetota</taxon>
        <taxon>Actinomycetes</taxon>
        <taxon>Micrococcales</taxon>
        <taxon>Dermabacteraceae</taxon>
        <taxon>Dermabacter</taxon>
    </lineage>
</organism>
<dbReference type="Proteomes" id="UP000815698">
    <property type="component" value="Chromosome"/>
</dbReference>
<dbReference type="InterPro" id="IPR005119">
    <property type="entry name" value="LysR_subst-bd"/>
</dbReference>
<dbReference type="SUPFAM" id="SSF53850">
    <property type="entry name" value="Periplasmic binding protein-like II"/>
    <property type="match status" value="1"/>
</dbReference>
<dbReference type="PANTHER" id="PTHR30346:SF0">
    <property type="entry name" value="HCA OPERON TRANSCRIPTIONAL ACTIVATOR HCAR"/>
    <property type="match status" value="1"/>
</dbReference>
<keyword evidence="3" id="KW-0238">DNA-binding</keyword>
<dbReference type="CDD" id="cd05466">
    <property type="entry name" value="PBP2_LTTR_substrate"/>
    <property type="match status" value="1"/>
</dbReference>
<dbReference type="PANTHER" id="PTHR30346">
    <property type="entry name" value="TRANSCRIPTIONAL DUAL REGULATOR HCAR-RELATED"/>
    <property type="match status" value="1"/>
</dbReference>
<gene>
    <name evidence="6" type="ORF">COP05_06480</name>
</gene>
<sequence>MKLAESAPRAAGGALRVGFIPGVEPDVFARRWHTDPKRPELQLVPLDDRAPEEALACGAVDMVFARLPWNSAPRSAGPVLKREDIHAVPLWEERPVAVIAKDNPLSLSEELTESDLEGEHRFSLEECGGPQGAVATVAAGNGYAIMPMSLARLHARKDVTHRPLAEREGTRIVLAWPKSADDDVRQEFQGVVRGRTARSSRR</sequence>
<dbReference type="Gene3D" id="3.40.190.10">
    <property type="entry name" value="Periplasmic binding protein-like II"/>
    <property type="match status" value="4"/>
</dbReference>
<dbReference type="Pfam" id="PF03466">
    <property type="entry name" value="LysR_substrate"/>
    <property type="match status" value="1"/>
</dbReference>
<evidence type="ECO:0000313" key="7">
    <source>
        <dbReference type="Proteomes" id="UP000815698"/>
    </source>
</evidence>
<evidence type="ECO:0000259" key="5">
    <source>
        <dbReference type="Pfam" id="PF03466"/>
    </source>
</evidence>
<protein>
    <submittedName>
        <fullName evidence="6">LysR family transcriptional regulator</fullName>
    </submittedName>
</protein>
<comment type="similarity">
    <text evidence="1">Belongs to the LysR transcriptional regulatory family.</text>
</comment>
<keyword evidence="2" id="KW-0805">Transcription regulation</keyword>
<name>A0ABN5DQL0_9MICO</name>
<evidence type="ECO:0000256" key="1">
    <source>
        <dbReference type="ARBA" id="ARBA00009437"/>
    </source>
</evidence>
<evidence type="ECO:0000256" key="3">
    <source>
        <dbReference type="ARBA" id="ARBA00023125"/>
    </source>
</evidence>
<evidence type="ECO:0000256" key="4">
    <source>
        <dbReference type="ARBA" id="ARBA00023163"/>
    </source>
</evidence>
<evidence type="ECO:0000313" key="6">
    <source>
        <dbReference type="EMBL" id="ATH96764.1"/>
    </source>
</evidence>
<proteinExistence type="inferred from homology"/>
<evidence type="ECO:0000256" key="2">
    <source>
        <dbReference type="ARBA" id="ARBA00023015"/>
    </source>
</evidence>
<reference evidence="6 7" key="1">
    <citation type="journal article" date="2016" name="Int. J. Syst. Evol. Microbiol.">
        <title>Dermabacter jinjuensis sp. nov., a novel species of the genus Dermabacter isolated from a clinical specimen.</title>
        <authorList>
            <person name="Park Y.K."/>
            <person name="Lee K.M."/>
            <person name="Lee W.K."/>
            <person name="Cho M.J."/>
            <person name="Lee H.S."/>
            <person name="Cho Y.G."/>
            <person name="Lee Y.C."/>
            <person name="Lee W.K."/>
            <person name="Seong W.K."/>
            <person name="Hwang K.J."/>
        </authorList>
    </citation>
    <scope>NUCLEOTIDE SEQUENCE [LARGE SCALE GENOMIC DNA]</scope>
    <source>
        <strain evidence="6 7">32T</strain>
    </source>
</reference>
<dbReference type="EMBL" id="CP023482">
    <property type="protein sequence ID" value="ATH96764.1"/>
    <property type="molecule type" value="Genomic_DNA"/>
</dbReference>
<feature type="domain" description="LysR substrate-binding" evidence="5">
    <location>
        <begin position="12"/>
        <end position="122"/>
    </location>
</feature>
<dbReference type="RefSeq" id="WP_096883038.1">
    <property type="nucleotide sequence ID" value="NZ_CP023482.1"/>
</dbReference>